<accession>A0A4R5F3M0</accession>
<dbReference type="Proteomes" id="UP000294814">
    <property type="component" value="Unassembled WGS sequence"/>
</dbReference>
<gene>
    <name evidence="1" type="ORF">E0I26_13835</name>
</gene>
<name>A0A4R5F3M0_9FLAO</name>
<dbReference type="EMBL" id="SMLG01000012">
    <property type="protein sequence ID" value="TDE42229.1"/>
    <property type="molecule type" value="Genomic_DNA"/>
</dbReference>
<protein>
    <submittedName>
        <fullName evidence="1">Uncharacterized protein</fullName>
    </submittedName>
</protein>
<reference evidence="1 2" key="1">
    <citation type="submission" date="2019-03" db="EMBL/GenBank/DDBJ databases">
        <title>Novel species of Flavobacterium.</title>
        <authorList>
            <person name="Liu Q."/>
            <person name="Xin Y.-H."/>
        </authorList>
    </citation>
    <scope>NUCLEOTIDE SEQUENCE [LARGE SCALE GENOMIC DNA]</scope>
    <source>
        <strain evidence="1 2">LB3P52</strain>
    </source>
</reference>
<evidence type="ECO:0000313" key="1">
    <source>
        <dbReference type="EMBL" id="TDE42229.1"/>
    </source>
</evidence>
<organism evidence="1 2">
    <name type="scientific">Flavobacterium rhamnosiphilum</name>
    <dbReference type="NCBI Taxonomy" id="2541724"/>
    <lineage>
        <taxon>Bacteria</taxon>
        <taxon>Pseudomonadati</taxon>
        <taxon>Bacteroidota</taxon>
        <taxon>Flavobacteriia</taxon>
        <taxon>Flavobacteriales</taxon>
        <taxon>Flavobacteriaceae</taxon>
        <taxon>Flavobacterium</taxon>
    </lineage>
</organism>
<evidence type="ECO:0000313" key="2">
    <source>
        <dbReference type="Proteomes" id="UP000294814"/>
    </source>
</evidence>
<sequence>MTSEIKTLEELKGIARKSFVVLQPNDRKGQYNITLPVKSYIELHFFILDIVRLSLIALDAEQESVTTIKNPCGAIRGVLEIVLRLVPLEEAELLDKIHEMIRNDDQKQDETTNLKE</sequence>
<keyword evidence="2" id="KW-1185">Reference proteome</keyword>
<dbReference type="AlphaFoldDB" id="A0A4R5F3M0"/>
<comment type="caution">
    <text evidence="1">The sequence shown here is derived from an EMBL/GenBank/DDBJ whole genome shotgun (WGS) entry which is preliminary data.</text>
</comment>
<proteinExistence type="predicted"/>
<dbReference type="RefSeq" id="WP_131917033.1">
    <property type="nucleotide sequence ID" value="NZ_SMLG01000012.1"/>
</dbReference>
<dbReference type="OrthoDB" id="1375600at2"/>